<organism evidence="1 2">
    <name type="scientific">Brachionus calyciflorus</name>
    <dbReference type="NCBI Taxonomy" id="104777"/>
    <lineage>
        <taxon>Eukaryota</taxon>
        <taxon>Metazoa</taxon>
        <taxon>Spiralia</taxon>
        <taxon>Gnathifera</taxon>
        <taxon>Rotifera</taxon>
        <taxon>Eurotatoria</taxon>
        <taxon>Monogononta</taxon>
        <taxon>Pseudotrocha</taxon>
        <taxon>Ploima</taxon>
        <taxon>Brachionidae</taxon>
        <taxon>Brachionus</taxon>
    </lineage>
</organism>
<name>A0A813Y8K1_9BILA</name>
<proteinExistence type="predicted"/>
<gene>
    <name evidence="1" type="ORF">OXX778_LOCUS10394</name>
</gene>
<keyword evidence="2" id="KW-1185">Reference proteome</keyword>
<sequence>MFKYGFGRITCGACSASLGIRVDNDKNSNENETCLQKDECDHFRFEIELNLNKPNEENKKKGISDSMNINLRAICKKCNEDFESCSSCTNENCRSGFKVVSGHGISCFFSYEYTSDEKTDFMIRSVRGKPNRPDPILFPPVPYVLKQSNYLDLYSRGPSNLYTLKNRV</sequence>
<dbReference type="Proteomes" id="UP000663879">
    <property type="component" value="Unassembled WGS sequence"/>
</dbReference>
<comment type="caution">
    <text evidence="1">The sequence shown here is derived from an EMBL/GenBank/DDBJ whole genome shotgun (WGS) entry which is preliminary data.</text>
</comment>
<dbReference type="AlphaFoldDB" id="A0A813Y8K1"/>
<dbReference type="EMBL" id="CAJNOC010001642">
    <property type="protein sequence ID" value="CAF0880617.1"/>
    <property type="molecule type" value="Genomic_DNA"/>
</dbReference>
<dbReference type="OrthoDB" id="10374219at2759"/>
<accession>A0A813Y8K1</accession>
<reference evidence="1" key="1">
    <citation type="submission" date="2021-02" db="EMBL/GenBank/DDBJ databases">
        <authorList>
            <person name="Nowell W R."/>
        </authorList>
    </citation>
    <scope>NUCLEOTIDE SEQUENCE</scope>
    <source>
        <strain evidence="1">Ploen Becks lab</strain>
    </source>
</reference>
<protein>
    <submittedName>
        <fullName evidence="1">Uncharacterized protein</fullName>
    </submittedName>
</protein>
<evidence type="ECO:0000313" key="2">
    <source>
        <dbReference type="Proteomes" id="UP000663879"/>
    </source>
</evidence>
<evidence type="ECO:0000313" key="1">
    <source>
        <dbReference type="EMBL" id="CAF0880617.1"/>
    </source>
</evidence>